<protein>
    <submittedName>
        <fullName evidence="2">GNAT family N-acetyltransferase</fullName>
    </submittedName>
</protein>
<evidence type="ECO:0000313" key="3">
    <source>
        <dbReference type="Proteomes" id="UP000252357"/>
    </source>
</evidence>
<evidence type="ECO:0000313" key="2">
    <source>
        <dbReference type="EMBL" id="RCS57063.1"/>
    </source>
</evidence>
<dbReference type="SUPFAM" id="SSF55729">
    <property type="entry name" value="Acyl-CoA N-acyltransferases (Nat)"/>
    <property type="match status" value="1"/>
</dbReference>
<dbReference type="Pfam" id="PF13480">
    <property type="entry name" value="Acetyltransf_6"/>
    <property type="match status" value="1"/>
</dbReference>
<dbReference type="RefSeq" id="WP_114403205.1">
    <property type="nucleotide sequence ID" value="NZ_QPGB01000004.1"/>
</dbReference>
<comment type="caution">
    <text evidence="2">The sequence shown here is derived from an EMBL/GenBank/DDBJ whole genome shotgun (WGS) entry which is preliminary data.</text>
</comment>
<dbReference type="OrthoDB" id="4700839at2"/>
<dbReference type="InterPro" id="IPR016181">
    <property type="entry name" value="Acyl_CoA_acyltransferase"/>
</dbReference>
<dbReference type="EMBL" id="QPGB01000004">
    <property type="protein sequence ID" value="RCS57063.1"/>
    <property type="molecule type" value="Genomic_DNA"/>
</dbReference>
<dbReference type="Gene3D" id="3.40.630.30">
    <property type="match status" value="1"/>
</dbReference>
<dbReference type="InterPro" id="IPR038740">
    <property type="entry name" value="BioF2-like_GNAT_dom"/>
</dbReference>
<accession>A0A368L0H7</accession>
<dbReference type="Proteomes" id="UP000252357">
    <property type="component" value="Unassembled WGS sequence"/>
</dbReference>
<reference evidence="2 3" key="1">
    <citation type="journal article" date="2018" name="Int. J. Syst. Evol. Microbiol.">
        <title>Parvibium lacunae gen. nov., sp. nov., a new member of the family Alcaligenaceae isolated from a freshwater pond.</title>
        <authorList>
            <person name="Chen W.M."/>
            <person name="Xie P.B."/>
            <person name="Hsu M.Y."/>
            <person name="Sheu S.Y."/>
        </authorList>
    </citation>
    <scope>NUCLEOTIDE SEQUENCE [LARGE SCALE GENOMIC DNA]</scope>
    <source>
        <strain evidence="2 3">KMB9</strain>
    </source>
</reference>
<dbReference type="AlphaFoldDB" id="A0A368L0H7"/>
<keyword evidence="2" id="KW-0808">Transferase</keyword>
<gene>
    <name evidence="2" type="ORF">DU000_09660</name>
</gene>
<evidence type="ECO:0000259" key="1">
    <source>
        <dbReference type="Pfam" id="PF13480"/>
    </source>
</evidence>
<dbReference type="GO" id="GO:0016740">
    <property type="term" value="F:transferase activity"/>
    <property type="evidence" value="ECO:0007669"/>
    <property type="project" value="UniProtKB-KW"/>
</dbReference>
<proteinExistence type="predicted"/>
<sequence length="350" mass="40122">MKFDTLSARELDPSLLQQWQALLGSRPCYNRPYYQPAWYQLLATLRPDTRLTLAYAENTLCGLWPHQAQHHHFNPGLAAPLDDYQGPIYSPHTHIDPAQWLAASGKRYWRFRHVPAAFQEFQAHRWQDTYTQWMDLEGGYNAYCARLSSAYNGAKARIIKDAETQERKIRRAYEHVEFQFDNRDPSDFQHMLAGKSRQYLETLGPGHDIFAVPWIREVFERLFHTTADAPFRGYFGSLKVDGQLIAGSFGIAAGGVLQFNLLWYEPEFARYSPGTQLLHGCALAAASHGFHTLELGGGDYDYKARFRTHTMPTFSGAVSRPAALAQAHHRLLKARWAIRDSAWVKRLRHG</sequence>
<keyword evidence="3" id="KW-1185">Reference proteome</keyword>
<name>A0A368L0H7_9BURK</name>
<feature type="domain" description="BioF2-like acetyltransferase" evidence="1">
    <location>
        <begin position="164"/>
        <end position="303"/>
    </location>
</feature>
<organism evidence="2 3">
    <name type="scientific">Parvibium lacunae</name>
    <dbReference type="NCBI Taxonomy" id="1888893"/>
    <lineage>
        <taxon>Bacteria</taxon>
        <taxon>Pseudomonadati</taxon>
        <taxon>Pseudomonadota</taxon>
        <taxon>Betaproteobacteria</taxon>
        <taxon>Burkholderiales</taxon>
        <taxon>Alcaligenaceae</taxon>
        <taxon>Parvibium</taxon>
    </lineage>
</organism>